<evidence type="ECO:0000256" key="4">
    <source>
        <dbReference type="ARBA" id="ARBA00007637"/>
    </source>
</evidence>
<reference evidence="13 14" key="1">
    <citation type="submission" date="2019-07" db="EMBL/GenBank/DDBJ databases">
        <title>Draft genome for Streptomyces benahoarensis MZ03-48.</title>
        <authorList>
            <person name="Gonzalez-Pimentel J.L."/>
        </authorList>
    </citation>
    <scope>NUCLEOTIDE SEQUENCE [LARGE SCALE GENOMIC DNA]</scope>
    <source>
        <strain evidence="13 14">MZ03-48</strain>
    </source>
</reference>
<dbReference type="Proteomes" id="UP000320888">
    <property type="component" value="Unassembled WGS sequence"/>
</dbReference>
<evidence type="ECO:0000313" key="13">
    <source>
        <dbReference type="EMBL" id="TSB37659.1"/>
    </source>
</evidence>
<comment type="similarity">
    <text evidence="4 10">Belongs to the NAD(P)-dependent epimerase/dehydratase family.</text>
</comment>
<dbReference type="InterPro" id="IPR036291">
    <property type="entry name" value="NAD(P)-bd_dom_sf"/>
</dbReference>
<dbReference type="OrthoDB" id="9801785at2"/>
<comment type="pathway">
    <text evidence="3 10">Carbohydrate metabolism; galactose metabolism.</text>
</comment>
<keyword evidence="8 10" id="KW-0413">Isomerase</keyword>
<protein>
    <recommendedName>
        <fullName evidence="6 10">UDP-glucose 4-epimerase</fullName>
        <ecNumber evidence="5 10">5.1.3.2</ecNumber>
    </recommendedName>
</protein>
<gene>
    <name evidence="13" type="primary">galE</name>
    <name evidence="13" type="ORF">FNZ23_18240</name>
</gene>
<dbReference type="PANTHER" id="PTHR43725:SF53">
    <property type="entry name" value="UDP-ARABINOSE 4-EPIMERASE 1"/>
    <property type="match status" value="1"/>
</dbReference>
<sequence>MVTGGAGYVGSVVAAHLLEAGHDVTVLDDLSTGHREGVPAGARFLEGRVQDAARYLDSSYDAVLHFAAFSQVGESVADPAKYWRNNVGGTMDLLDAMRGAGVRALVFSSTAATYGEPAVTPITEAAATAPTSPYGASKLAVDHLIGGEAAAHGLAAVSLRYFNVAGAYGDCGERHDPESHLIPLVLQVAQGRRETISVYGDDYPTPDGTCVRDYIHVADLAEAHLRALEATLGTAPAASEAARPAPDGAAPEGEALDARPHVRPGEHLICNLGNGNGFSVREVIDTARKVTGHPIPEILAERRPGDPAVLVASARTAADRLGWRPTRADLAGIIADAWEFARRTARTKES</sequence>
<dbReference type="AlphaFoldDB" id="A0A553Z890"/>
<feature type="compositionally biased region" description="Low complexity" evidence="11">
    <location>
        <begin position="235"/>
        <end position="253"/>
    </location>
</feature>
<comment type="caution">
    <text evidence="13">The sequence shown here is derived from an EMBL/GenBank/DDBJ whole genome shotgun (WGS) entry which is preliminary data.</text>
</comment>
<evidence type="ECO:0000256" key="5">
    <source>
        <dbReference type="ARBA" id="ARBA00013189"/>
    </source>
</evidence>
<dbReference type="EC" id="5.1.3.2" evidence="5 10"/>
<evidence type="ECO:0000256" key="10">
    <source>
        <dbReference type="RuleBase" id="RU366046"/>
    </source>
</evidence>
<evidence type="ECO:0000256" key="8">
    <source>
        <dbReference type="ARBA" id="ARBA00023235"/>
    </source>
</evidence>
<name>A0A553Z890_9ACTN</name>
<evidence type="ECO:0000256" key="6">
    <source>
        <dbReference type="ARBA" id="ARBA00018569"/>
    </source>
</evidence>
<dbReference type="GO" id="GO:0003978">
    <property type="term" value="F:UDP-glucose 4-epimerase activity"/>
    <property type="evidence" value="ECO:0007669"/>
    <property type="project" value="UniProtKB-UniRule"/>
</dbReference>
<dbReference type="CDD" id="cd05247">
    <property type="entry name" value="UDP_G4E_1_SDR_e"/>
    <property type="match status" value="1"/>
</dbReference>
<dbReference type="EMBL" id="VKLS01000232">
    <property type="protein sequence ID" value="TSB37659.1"/>
    <property type="molecule type" value="Genomic_DNA"/>
</dbReference>
<evidence type="ECO:0000313" key="14">
    <source>
        <dbReference type="Proteomes" id="UP000320888"/>
    </source>
</evidence>
<comment type="cofactor">
    <cofactor evidence="2 10">
        <name>NAD(+)</name>
        <dbReference type="ChEBI" id="CHEBI:57540"/>
    </cofactor>
</comment>
<dbReference type="InterPro" id="IPR001509">
    <property type="entry name" value="Epimerase_deHydtase"/>
</dbReference>
<dbReference type="SUPFAM" id="SSF51735">
    <property type="entry name" value="NAD(P)-binding Rossmann-fold domains"/>
    <property type="match status" value="1"/>
</dbReference>
<dbReference type="PANTHER" id="PTHR43725">
    <property type="entry name" value="UDP-GLUCOSE 4-EPIMERASE"/>
    <property type="match status" value="1"/>
</dbReference>
<dbReference type="NCBIfam" id="TIGR01179">
    <property type="entry name" value="galE"/>
    <property type="match status" value="1"/>
</dbReference>
<accession>A0A553Z890</accession>
<dbReference type="Gene3D" id="3.90.25.10">
    <property type="entry name" value="UDP-galactose 4-epimerase, domain 1"/>
    <property type="match status" value="1"/>
</dbReference>
<comment type="catalytic activity">
    <reaction evidence="1 10">
        <text>UDP-alpha-D-glucose = UDP-alpha-D-galactose</text>
        <dbReference type="Rhea" id="RHEA:22168"/>
        <dbReference type="ChEBI" id="CHEBI:58885"/>
        <dbReference type="ChEBI" id="CHEBI:66914"/>
        <dbReference type="EC" id="5.1.3.2"/>
    </reaction>
</comment>
<keyword evidence="9 10" id="KW-0119">Carbohydrate metabolism</keyword>
<keyword evidence="14" id="KW-1185">Reference proteome</keyword>
<evidence type="ECO:0000256" key="3">
    <source>
        <dbReference type="ARBA" id="ARBA00004947"/>
    </source>
</evidence>
<evidence type="ECO:0000256" key="11">
    <source>
        <dbReference type="SAM" id="MobiDB-lite"/>
    </source>
</evidence>
<keyword evidence="7 10" id="KW-0520">NAD</keyword>
<proteinExistence type="inferred from homology"/>
<dbReference type="GO" id="GO:0033499">
    <property type="term" value="P:galactose catabolic process via UDP-galactose, Leloir pathway"/>
    <property type="evidence" value="ECO:0007669"/>
    <property type="project" value="TreeGrafter"/>
</dbReference>
<dbReference type="Gene3D" id="3.40.50.720">
    <property type="entry name" value="NAD(P)-binding Rossmann-like Domain"/>
    <property type="match status" value="1"/>
</dbReference>
<feature type="domain" description="NAD-dependent epimerase/dehydratase" evidence="12">
    <location>
        <begin position="1"/>
        <end position="230"/>
    </location>
</feature>
<dbReference type="UniPathway" id="UPA00214"/>
<dbReference type="Pfam" id="PF01370">
    <property type="entry name" value="Epimerase"/>
    <property type="match status" value="1"/>
</dbReference>
<evidence type="ECO:0000256" key="7">
    <source>
        <dbReference type="ARBA" id="ARBA00023027"/>
    </source>
</evidence>
<organism evidence="13 14">
    <name type="scientific">Streptomyces benahoarensis</name>
    <dbReference type="NCBI Taxonomy" id="2595054"/>
    <lineage>
        <taxon>Bacteria</taxon>
        <taxon>Bacillati</taxon>
        <taxon>Actinomycetota</taxon>
        <taxon>Actinomycetes</taxon>
        <taxon>Kitasatosporales</taxon>
        <taxon>Streptomycetaceae</taxon>
        <taxon>Streptomyces</taxon>
    </lineage>
</organism>
<evidence type="ECO:0000256" key="1">
    <source>
        <dbReference type="ARBA" id="ARBA00000083"/>
    </source>
</evidence>
<comment type="subunit">
    <text evidence="10">Homodimer.</text>
</comment>
<evidence type="ECO:0000256" key="9">
    <source>
        <dbReference type="ARBA" id="ARBA00023277"/>
    </source>
</evidence>
<dbReference type="InterPro" id="IPR005886">
    <property type="entry name" value="UDP_G4E"/>
</dbReference>
<feature type="region of interest" description="Disordered" evidence="11">
    <location>
        <begin position="235"/>
        <end position="256"/>
    </location>
</feature>
<evidence type="ECO:0000256" key="2">
    <source>
        <dbReference type="ARBA" id="ARBA00001911"/>
    </source>
</evidence>
<evidence type="ECO:0000259" key="12">
    <source>
        <dbReference type="Pfam" id="PF01370"/>
    </source>
</evidence>